<organism evidence="2 3">
    <name type="scientific">Coprinopsis marcescibilis</name>
    <name type="common">Agaric fungus</name>
    <name type="synonym">Psathyrella marcescibilis</name>
    <dbReference type="NCBI Taxonomy" id="230819"/>
    <lineage>
        <taxon>Eukaryota</taxon>
        <taxon>Fungi</taxon>
        <taxon>Dikarya</taxon>
        <taxon>Basidiomycota</taxon>
        <taxon>Agaricomycotina</taxon>
        <taxon>Agaricomycetes</taxon>
        <taxon>Agaricomycetidae</taxon>
        <taxon>Agaricales</taxon>
        <taxon>Agaricineae</taxon>
        <taxon>Psathyrellaceae</taxon>
        <taxon>Coprinopsis</taxon>
    </lineage>
</organism>
<accession>A0A5C3KG92</accession>
<feature type="transmembrane region" description="Helical" evidence="1">
    <location>
        <begin position="127"/>
        <end position="145"/>
    </location>
</feature>
<protein>
    <submittedName>
        <fullName evidence="2">Uncharacterized protein</fullName>
    </submittedName>
</protein>
<name>A0A5C3KG92_COPMA</name>
<keyword evidence="1" id="KW-1133">Transmembrane helix</keyword>
<dbReference type="Proteomes" id="UP000307440">
    <property type="component" value="Unassembled WGS sequence"/>
</dbReference>
<keyword evidence="1" id="KW-0472">Membrane</keyword>
<gene>
    <name evidence="2" type="ORF">FA15DRAFT_660125</name>
</gene>
<proteinExistence type="predicted"/>
<evidence type="ECO:0000313" key="2">
    <source>
        <dbReference type="EMBL" id="TFK19176.1"/>
    </source>
</evidence>
<dbReference type="EMBL" id="ML210356">
    <property type="protein sequence ID" value="TFK19176.1"/>
    <property type="molecule type" value="Genomic_DNA"/>
</dbReference>
<evidence type="ECO:0000313" key="3">
    <source>
        <dbReference type="Proteomes" id="UP000307440"/>
    </source>
</evidence>
<reference evidence="2 3" key="1">
    <citation type="journal article" date="2019" name="Nat. Ecol. Evol.">
        <title>Megaphylogeny resolves global patterns of mushroom evolution.</title>
        <authorList>
            <person name="Varga T."/>
            <person name="Krizsan K."/>
            <person name="Foldi C."/>
            <person name="Dima B."/>
            <person name="Sanchez-Garcia M."/>
            <person name="Sanchez-Ramirez S."/>
            <person name="Szollosi G.J."/>
            <person name="Szarkandi J.G."/>
            <person name="Papp V."/>
            <person name="Albert L."/>
            <person name="Andreopoulos W."/>
            <person name="Angelini C."/>
            <person name="Antonin V."/>
            <person name="Barry K.W."/>
            <person name="Bougher N.L."/>
            <person name="Buchanan P."/>
            <person name="Buyck B."/>
            <person name="Bense V."/>
            <person name="Catcheside P."/>
            <person name="Chovatia M."/>
            <person name="Cooper J."/>
            <person name="Damon W."/>
            <person name="Desjardin D."/>
            <person name="Finy P."/>
            <person name="Geml J."/>
            <person name="Haridas S."/>
            <person name="Hughes K."/>
            <person name="Justo A."/>
            <person name="Karasinski D."/>
            <person name="Kautmanova I."/>
            <person name="Kiss B."/>
            <person name="Kocsube S."/>
            <person name="Kotiranta H."/>
            <person name="LaButti K.M."/>
            <person name="Lechner B.E."/>
            <person name="Liimatainen K."/>
            <person name="Lipzen A."/>
            <person name="Lukacs Z."/>
            <person name="Mihaltcheva S."/>
            <person name="Morgado L.N."/>
            <person name="Niskanen T."/>
            <person name="Noordeloos M.E."/>
            <person name="Ohm R.A."/>
            <person name="Ortiz-Santana B."/>
            <person name="Ovrebo C."/>
            <person name="Racz N."/>
            <person name="Riley R."/>
            <person name="Savchenko A."/>
            <person name="Shiryaev A."/>
            <person name="Soop K."/>
            <person name="Spirin V."/>
            <person name="Szebenyi C."/>
            <person name="Tomsovsky M."/>
            <person name="Tulloss R.E."/>
            <person name="Uehling J."/>
            <person name="Grigoriev I.V."/>
            <person name="Vagvolgyi C."/>
            <person name="Papp T."/>
            <person name="Martin F.M."/>
            <person name="Miettinen O."/>
            <person name="Hibbett D.S."/>
            <person name="Nagy L.G."/>
        </authorList>
    </citation>
    <scope>NUCLEOTIDE SEQUENCE [LARGE SCALE GENOMIC DNA]</scope>
    <source>
        <strain evidence="2 3">CBS 121175</strain>
    </source>
</reference>
<feature type="transmembrane region" description="Helical" evidence="1">
    <location>
        <begin position="45"/>
        <end position="64"/>
    </location>
</feature>
<evidence type="ECO:0000256" key="1">
    <source>
        <dbReference type="SAM" id="Phobius"/>
    </source>
</evidence>
<keyword evidence="1" id="KW-0812">Transmembrane</keyword>
<keyword evidence="3" id="KW-1185">Reference proteome</keyword>
<sequence>MAWDWRCNGRGSYEVGTEQLCVHVSSVGIECCWGEADKGTVLDSLVWLLFLLRFGVFVIVITIIGSGDRGCSVDAVAADDMVLLRVLVFRLVPPIFPRSRALCLRLYLELANEGIGGKHFSSAWRDFMLFGLVGYGGCMTVGRIVRTLYMQPTQISCAG</sequence>
<dbReference type="AlphaFoldDB" id="A0A5C3KG92"/>